<dbReference type="AlphaFoldDB" id="A0A5N6M8I7"/>
<organism evidence="1 2">
    <name type="scientific">Mikania micrantha</name>
    <name type="common">bitter vine</name>
    <dbReference type="NCBI Taxonomy" id="192012"/>
    <lineage>
        <taxon>Eukaryota</taxon>
        <taxon>Viridiplantae</taxon>
        <taxon>Streptophyta</taxon>
        <taxon>Embryophyta</taxon>
        <taxon>Tracheophyta</taxon>
        <taxon>Spermatophyta</taxon>
        <taxon>Magnoliopsida</taxon>
        <taxon>eudicotyledons</taxon>
        <taxon>Gunneridae</taxon>
        <taxon>Pentapetalae</taxon>
        <taxon>asterids</taxon>
        <taxon>campanulids</taxon>
        <taxon>Asterales</taxon>
        <taxon>Asteraceae</taxon>
        <taxon>Asteroideae</taxon>
        <taxon>Heliantheae alliance</taxon>
        <taxon>Eupatorieae</taxon>
        <taxon>Mikania</taxon>
    </lineage>
</organism>
<dbReference type="Pfam" id="PF08284">
    <property type="entry name" value="RVP_2"/>
    <property type="match status" value="1"/>
</dbReference>
<evidence type="ECO:0000313" key="2">
    <source>
        <dbReference type="Proteomes" id="UP000326396"/>
    </source>
</evidence>
<name>A0A5N6M8I7_9ASTR</name>
<keyword evidence="2" id="KW-1185">Reference proteome</keyword>
<dbReference type="Proteomes" id="UP000326396">
    <property type="component" value="Linkage Group LG6"/>
</dbReference>
<sequence>MNSVQSVTNDASYDTTPTPPFRVYVRKKDKSKSMQLMELVFGSKNSGALNVSGQMCKDLPLQISDMKISQNLYPFSIGEADIVLGIQWLSTLNTVEANWNEMFMVFTIDGKKYKLQGESSGPQKSVVFQHLAIESQSTHQIPTFLQPVLDENNSVFQEPTRLPP</sequence>
<proteinExistence type="predicted"/>
<accession>A0A5N6M8I7</accession>
<dbReference type="EMBL" id="SZYD01000016">
    <property type="protein sequence ID" value="KAD3336757.1"/>
    <property type="molecule type" value="Genomic_DNA"/>
</dbReference>
<protein>
    <submittedName>
        <fullName evidence="1">Uncharacterized protein</fullName>
    </submittedName>
</protein>
<comment type="caution">
    <text evidence="1">The sequence shown here is derived from an EMBL/GenBank/DDBJ whole genome shotgun (WGS) entry which is preliminary data.</text>
</comment>
<evidence type="ECO:0000313" key="1">
    <source>
        <dbReference type="EMBL" id="KAD3336757.1"/>
    </source>
</evidence>
<dbReference type="OrthoDB" id="1934862at2759"/>
<gene>
    <name evidence="1" type="ORF">E3N88_32276</name>
</gene>
<reference evidence="1 2" key="1">
    <citation type="submission" date="2019-05" db="EMBL/GenBank/DDBJ databases">
        <title>Mikania micrantha, genome provides insights into the molecular mechanism of rapid growth.</title>
        <authorList>
            <person name="Liu B."/>
        </authorList>
    </citation>
    <scope>NUCLEOTIDE SEQUENCE [LARGE SCALE GENOMIC DNA]</scope>
    <source>
        <strain evidence="1">NLD-2019</strain>
        <tissue evidence="1">Leaf</tissue>
    </source>
</reference>